<gene>
    <name evidence="3" type="ORF">E8A74_26985</name>
</gene>
<sequence>MGRAGLLGAFAVLLGVTSCAAPDALAPRAAEAPTLARWREARRKLAVISKAAEGEGARTLRLALALREPLTGRTLEARGAVAIAPPDALRMILLGPGGTTALDLWVRGERFRFAVPAIDLLKRGDASTPRAETRGLPVDFLRWWLLRPASGRLLWHEAAPSGDRFTLRDGAAVIELYAAHSGALSARRTTWSSEGSRAEKLDEESVEADRIGCGTVRYRQASTGLTVTVTCEGEEKGRAPNPRAFVDPDAPAEDVSAGGGAS</sequence>
<dbReference type="RefSeq" id="WP_136931961.1">
    <property type="nucleotide sequence ID" value="NZ_SSMQ01000031.1"/>
</dbReference>
<keyword evidence="4" id="KW-1185">Reference proteome</keyword>
<feature type="region of interest" description="Disordered" evidence="1">
    <location>
        <begin position="233"/>
        <end position="262"/>
    </location>
</feature>
<dbReference type="OrthoDB" id="5514813at2"/>
<proteinExistence type="predicted"/>
<dbReference type="EMBL" id="SSMQ01000031">
    <property type="protein sequence ID" value="TKD03226.1"/>
    <property type="molecule type" value="Genomic_DNA"/>
</dbReference>
<evidence type="ECO:0008006" key="5">
    <source>
        <dbReference type="Google" id="ProtNLM"/>
    </source>
</evidence>
<evidence type="ECO:0000256" key="1">
    <source>
        <dbReference type="SAM" id="MobiDB-lite"/>
    </source>
</evidence>
<name>A0A4V5PMF9_9BACT</name>
<feature type="signal peptide" evidence="2">
    <location>
        <begin position="1"/>
        <end position="20"/>
    </location>
</feature>
<dbReference type="PROSITE" id="PS51257">
    <property type="entry name" value="PROKAR_LIPOPROTEIN"/>
    <property type="match status" value="1"/>
</dbReference>
<comment type="caution">
    <text evidence="3">The sequence shown here is derived from an EMBL/GenBank/DDBJ whole genome shotgun (WGS) entry which is preliminary data.</text>
</comment>
<dbReference type="AlphaFoldDB" id="A0A4V5PMF9"/>
<keyword evidence="2" id="KW-0732">Signal</keyword>
<evidence type="ECO:0000256" key="2">
    <source>
        <dbReference type="SAM" id="SignalP"/>
    </source>
</evidence>
<accession>A0A4V5PMF9</accession>
<feature type="chain" id="PRO_5020544465" description="Lipoprotein" evidence="2">
    <location>
        <begin position="21"/>
        <end position="262"/>
    </location>
</feature>
<evidence type="ECO:0000313" key="3">
    <source>
        <dbReference type="EMBL" id="TKD03226.1"/>
    </source>
</evidence>
<evidence type="ECO:0000313" key="4">
    <source>
        <dbReference type="Proteomes" id="UP000309215"/>
    </source>
</evidence>
<protein>
    <recommendedName>
        <fullName evidence="5">Lipoprotein</fullName>
    </recommendedName>
</protein>
<reference evidence="3 4" key="1">
    <citation type="submission" date="2019-04" db="EMBL/GenBank/DDBJ databases">
        <authorList>
            <person name="Li Y."/>
            <person name="Wang J."/>
        </authorList>
    </citation>
    <scope>NUCLEOTIDE SEQUENCE [LARGE SCALE GENOMIC DNA]</scope>
    <source>
        <strain evidence="3 4">DSM 14668</strain>
    </source>
</reference>
<dbReference type="Proteomes" id="UP000309215">
    <property type="component" value="Unassembled WGS sequence"/>
</dbReference>
<organism evidence="3 4">
    <name type="scientific">Polyangium fumosum</name>
    <dbReference type="NCBI Taxonomy" id="889272"/>
    <lineage>
        <taxon>Bacteria</taxon>
        <taxon>Pseudomonadati</taxon>
        <taxon>Myxococcota</taxon>
        <taxon>Polyangia</taxon>
        <taxon>Polyangiales</taxon>
        <taxon>Polyangiaceae</taxon>
        <taxon>Polyangium</taxon>
    </lineage>
</organism>